<feature type="domain" description="Galectin" evidence="3">
    <location>
        <begin position="22"/>
        <end position="156"/>
    </location>
</feature>
<dbReference type="InterPro" id="IPR013320">
    <property type="entry name" value="ConA-like_dom_sf"/>
</dbReference>
<dbReference type="Proteomes" id="UP000472272">
    <property type="component" value="Chromosome 9"/>
</dbReference>
<reference evidence="4" key="2">
    <citation type="submission" date="2025-08" db="UniProtKB">
        <authorList>
            <consortium name="Ensembl"/>
        </authorList>
    </citation>
    <scope>IDENTIFICATION</scope>
</reference>
<dbReference type="FunFam" id="2.60.120.200:FF:000021">
    <property type="entry name" value="Galectin"/>
    <property type="match status" value="1"/>
</dbReference>
<name>A0A670INX0_PODMU</name>
<evidence type="ECO:0000313" key="5">
    <source>
        <dbReference type="Proteomes" id="UP000472272"/>
    </source>
</evidence>
<dbReference type="InterPro" id="IPR001079">
    <property type="entry name" value="Galectin_CRD"/>
</dbReference>
<dbReference type="GeneID" id="114604743"/>
<keyword evidence="1 2" id="KW-0430">Lectin</keyword>
<dbReference type="InterPro" id="IPR044156">
    <property type="entry name" value="Galectin-like"/>
</dbReference>
<evidence type="ECO:0000256" key="2">
    <source>
        <dbReference type="RuleBase" id="RU102079"/>
    </source>
</evidence>
<dbReference type="Ensembl" id="ENSPMRT00000014262.1">
    <property type="protein sequence ID" value="ENSPMRP00000013361.1"/>
    <property type="gene ID" value="ENSPMRG00000008936.1"/>
</dbReference>
<dbReference type="GeneTree" id="ENSGT00940000155534"/>
<protein>
    <recommendedName>
        <fullName evidence="2">Galectin</fullName>
    </recommendedName>
</protein>
<dbReference type="GO" id="GO:0005615">
    <property type="term" value="C:extracellular space"/>
    <property type="evidence" value="ECO:0007669"/>
    <property type="project" value="TreeGrafter"/>
</dbReference>
<evidence type="ECO:0000256" key="1">
    <source>
        <dbReference type="ARBA" id="ARBA00022734"/>
    </source>
</evidence>
<organism evidence="4 5">
    <name type="scientific">Podarcis muralis</name>
    <name type="common">Wall lizard</name>
    <name type="synonym">Lacerta muralis</name>
    <dbReference type="NCBI Taxonomy" id="64176"/>
    <lineage>
        <taxon>Eukaryota</taxon>
        <taxon>Metazoa</taxon>
        <taxon>Chordata</taxon>
        <taxon>Craniata</taxon>
        <taxon>Vertebrata</taxon>
        <taxon>Euteleostomi</taxon>
        <taxon>Lepidosauria</taxon>
        <taxon>Squamata</taxon>
        <taxon>Bifurcata</taxon>
        <taxon>Unidentata</taxon>
        <taxon>Episquamata</taxon>
        <taxon>Laterata</taxon>
        <taxon>Lacertibaenia</taxon>
        <taxon>Lacertidae</taxon>
        <taxon>Podarcis</taxon>
    </lineage>
</organism>
<dbReference type="AlphaFoldDB" id="A0A670INX0"/>
<dbReference type="RefSeq" id="XP_028601033.1">
    <property type="nucleotide sequence ID" value="XM_028745200.1"/>
</dbReference>
<dbReference type="GO" id="GO:0043236">
    <property type="term" value="F:laminin binding"/>
    <property type="evidence" value="ECO:0007669"/>
    <property type="project" value="TreeGrafter"/>
</dbReference>
<reference evidence="4 5" key="1">
    <citation type="journal article" date="2019" name="Proc. Natl. Acad. Sci. U.S.A.">
        <title>Regulatory changes in pterin and carotenoid genes underlie balanced color polymorphisms in the wall lizard.</title>
        <authorList>
            <person name="Andrade P."/>
            <person name="Pinho C."/>
            <person name="Perez I de Lanuza G."/>
            <person name="Afonso S."/>
            <person name="Brejcha J."/>
            <person name="Rubin C.J."/>
            <person name="Wallerman O."/>
            <person name="Pereira P."/>
            <person name="Sabatino S.J."/>
            <person name="Bellati A."/>
            <person name="Pellitteri-Rosa D."/>
            <person name="Bosakova Z."/>
            <person name="Bunikis I."/>
            <person name="Carretero M.A."/>
            <person name="Feiner N."/>
            <person name="Marsik P."/>
            <person name="Pauperio F."/>
            <person name="Salvi D."/>
            <person name="Soler L."/>
            <person name="While G.M."/>
            <person name="Uller T."/>
            <person name="Font E."/>
            <person name="Andersson L."/>
            <person name="Carneiro M."/>
        </authorList>
    </citation>
    <scope>NUCLEOTIDE SEQUENCE</scope>
</reference>
<evidence type="ECO:0000259" key="3">
    <source>
        <dbReference type="PROSITE" id="PS51304"/>
    </source>
</evidence>
<dbReference type="SMART" id="SM00908">
    <property type="entry name" value="Gal-bind_lectin"/>
    <property type="match status" value="1"/>
</dbReference>
<reference evidence="4" key="3">
    <citation type="submission" date="2025-09" db="UniProtKB">
        <authorList>
            <consortium name="Ensembl"/>
        </authorList>
    </citation>
    <scope>IDENTIFICATION</scope>
</reference>
<accession>A0A670INX0</accession>
<sequence length="156" mass="17748">MDCALCPNLDAWDEPCSSPKTKLTATEFELEQGDTIQVKGMILPGATEFSVNLGEDCENLVLRFNPRFDNQNDTSTIICMSKKHGVWGKEERITDFPFEKGGKFKLSFILYTYEIKVQLADGHDIFFPNRLGLETIKYVAVEGDVRMKALRFLRLS</sequence>
<dbReference type="Pfam" id="PF00337">
    <property type="entry name" value="Gal-bind_lectin"/>
    <property type="match status" value="1"/>
</dbReference>
<dbReference type="PROSITE" id="PS51304">
    <property type="entry name" value="GALECTIN"/>
    <property type="match status" value="1"/>
</dbReference>
<proteinExistence type="predicted"/>
<keyword evidence="5" id="KW-1185">Reference proteome</keyword>
<dbReference type="GO" id="GO:0030395">
    <property type="term" value="F:lactose binding"/>
    <property type="evidence" value="ECO:0007669"/>
    <property type="project" value="TreeGrafter"/>
</dbReference>
<dbReference type="KEGG" id="pmua:114604743"/>
<dbReference type="PANTHER" id="PTHR11346">
    <property type="entry name" value="GALECTIN"/>
    <property type="match status" value="1"/>
</dbReference>
<dbReference type="PANTHER" id="PTHR11346:SF97">
    <property type="entry name" value="GALECTIN-1"/>
    <property type="match status" value="1"/>
</dbReference>
<dbReference type="Gene3D" id="2.60.120.200">
    <property type="match status" value="1"/>
</dbReference>
<dbReference type="OrthoDB" id="8918229at2759"/>
<dbReference type="OMA" id="YIHINPR"/>
<dbReference type="SMART" id="SM00276">
    <property type="entry name" value="GLECT"/>
    <property type="match status" value="1"/>
</dbReference>
<dbReference type="SUPFAM" id="SSF49899">
    <property type="entry name" value="Concanavalin A-like lectins/glucanases"/>
    <property type="match status" value="1"/>
</dbReference>
<gene>
    <name evidence="4" type="primary">LOC114604743</name>
</gene>
<dbReference type="CDD" id="cd00070">
    <property type="entry name" value="GLECT"/>
    <property type="match status" value="1"/>
</dbReference>
<evidence type="ECO:0000313" key="4">
    <source>
        <dbReference type="Ensembl" id="ENSPMRP00000013361.1"/>
    </source>
</evidence>